<evidence type="ECO:0000313" key="7">
    <source>
        <dbReference type="EMBL" id="OQP46290.1"/>
    </source>
</evidence>
<keyword evidence="8" id="KW-1185">Reference proteome</keyword>
<evidence type="ECO:0000259" key="5">
    <source>
        <dbReference type="Pfam" id="PF14508"/>
    </source>
</evidence>
<keyword evidence="3" id="KW-0106">Calcium</keyword>
<proteinExistence type="predicted"/>
<dbReference type="Gene3D" id="3.20.20.70">
    <property type="entry name" value="Aldolase class I"/>
    <property type="match status" value="1"/>
</dbReference>
<dbReference type="InterPro" id="IPR017853">
    <property type="entry name" value="GH"/>
</dbReference>
<dbReference type="SUPFAM" id="SSF51445">
    <property type="entry name" value="(Trans)glycosidases"/>
    <property type="match status" value="1"/>
</dbReference>
<evidence type="ECO:0000259" key="4">
    <source>
        <dbReference type="Pfam" id="PF10566"/>
    </source>
</evidence>
<protein>
    <submittedName>
        <fullName evidence="7">Alpha-glucosidase</fullName>
    </submittedName>
</protein>
<dbReference type="AlphaFoldDB" id="A0A1V9EJH4"/>
<dbReference type="InterPro" id="IPR014718">
    <property type="entry name" value="GH-type_carb-bd"/>
</dbReference>
<dbReference type="Pfam" id="PF10566">
    <property type="entry name" value="Glyco_hydro_97"/>
    <property type="match status" value="1"/>
</dbReference>
<sequence>MHDSTKISDSSPAQTILDATRTSVQSPDKSITVQFYQKQLAAGKREMYYQLSYKNQPVIGESALDIQLDNSLSERAMALPVDKHAKWCENLKVTGIHPASKDTTWQPVYGEQSQIRDNYNAVVIETVKDDNPIYTLRVEIRVYNEGAAIRYFFPENPKGTYYRIIQENTAFSLPEGTLAWHASWAQAPYKLLALNNWPDESERPLTLQLPGGLYACLAEAGLTDYARTKYKVNPANPNTILTSMYSPADLISPVGTPWRVIMVAEKPGDLIVNNHLILNLNEPSKIRDQRWIRPGKIMRVMTQTTAEAKANIDFAAKHHLQYILFDWKWYGPAFSFSSDATKVAIPDFDLPGIIQYGKEHGIGIWLYVNLQGIYTQSDSLFRVYHKWGVKGVKFGFVQAGSHRWTTWIEEMIRKAAGNNIMVNIHDDWRPTGEQRTWPNLMTAEGIRGNEEMPDARHNTILPFTRYIAGAADYTICYYDKRIKTTHAHQLALAAIYYSPIQTLFWYDKPAMSHNEPELEFWDHIPTTWDETHVLQGTPGECITTARRKGNEWFVGAITNNQERTVKIDCSFLPKGKTFTARVYSDDAAVTTATKVKVTEKKITVATILEVKLLPSGGQAIWIKP</sequence>
<dbReference type="Proteomes" id="UP000192610">
    <property type="component" value="Unassembled WGS sequence"/>
</dbReference>
<dbReference type="GO" id="GO:0030246">
    <property type="term" value="F:carbohydrate binding"/>
    <property type="evidence" value="ECO:0007669"/>
    <property type="project" value="InterPro"/>
</dbReference>
<dbReference type="InterPro" id="IPR029483">
    <property type="entry name" value="GH97_C"/>
</dbReference>
<feature type="domain" description="Glycosyl-hydrolase 97 N-terminal" evidence="5">
    <location>
        <begin position="24"/>
        <end position="283"/>
    </location>
</feature>
<comment type="caution">
    <text evidence="7">The sequence shown here is derived from an EMBL/GenBank/DDBJ whole genome shotgun (WGS) entry which is preliminary data.</text>
</comment>
<evidence type="ECO:0000256" key="3">
    <source>
        <dbReference type="ARBA" id="ARBA00022837"/>
    </source>
</evidence>
<dbReference type="PANTHER" id="PTHR35803">
    <property type="entry name" value="GLUCAN 1,4-ALPHA-GLUCOSIDASE SUSB-RELATED"/>
    <property type="match status" value="1"/>
</dbReference>
<evidence type="ECO:0000313" key="8">
    <source>
        <dbReference type="Proteomes" id="UP000192610"/>
    </source>
</evidence>
<dbReference type="Pfam" id="PF14508">
    <property type="entry name" value="GH97_N"/>
    <property type="match status" value="1"/>
</dbReference>
<evidence type="ECO:0000259" key="6">
    <source>
        <dbReference type="Pfam" id="PF14509"/>
    </source>
</evidence>
<dbReference type="InterPro" id="IPR019563">
    <property type="entry name" value="GH97_catalytic"/>
</dbReference>
<feature type="domain" description="Glycosyl-hydrolase 97 catalytic" evidence="4">
    <location>
        <begin position="303"/>
        <end position="446"/>
    </location>
</feature>
<reference evidence="8" key="1">
    <citation type="submission" date="2016-04" db="EMBL/GenBank/DDBJ databases">
        <authorList>
            <person name="Chen L."/>
            <person name="Zhuang W."/>
            <person name="Wang G."/>
        </authorList>
    </citation>
    <scope>NUCLEOTIDE SEQUENCE [LARGE SCALE GENOMIC DNA]</scope>
    <source>
        <strain evidence="8">17621</strain>
    </source>
</reference>
<dbReference type="InterPro" id="IPR013785">
    <property type="entry name" value="Aldolase_TIM"/>
</dbReference>
<dbReference type="Pfam" id="PF14509">
    <property type="entry name" value="GH97_C"/>
    <property type="match status" value="1"/>
</dbReference>
<comment type="cofactor">
    <cofactor evidence="1">
        <name>Ca(2+)</name>
        <dbReference type="ChEBI" id="CHEBI:29108"/>
    </cofactor>
</comment>
<organism evidence="7 8">
    <name type="scientific">Niastella yeongjuensis</name>
    <dbReference type="NCBI Taxonomy" id="354355"/>
    <lineage>
        <taxon>Bacteria</taxon>
        <taxon>Pseudomonadati</taxon>
        <taxon>Bacteroidota</taxon>
        <taxon>Chitinophagia</taxon>
        <taxon>Chitinophagales</taxon>
        <taxon>Chitinophagaceae</taxon>
        <taxon>Niastella</taxon>
    </lineage>
</organism>
<dbReference type="InterPro" id="IPR029486">
    <property type="entry name" value="GH97_N"/>
</dbReference>
<accession>A0A1V9EJH4</accession>
<dbReference type="STRING" id="354355.SAMN05660816_06433"/>
<evidence type="ECO:0000256" key="2">
    <source>
        <dbReference type="ARBA" id="ARBA00011245"/>
    </source>
</evidence>
<evidence type="ECO:0000256" key="1">
    <source>
        <dbReference type="ARBA" id="ARBA00001913"/>
    </source>
</evidence>
<dbReference type="EMBL" id="LVXG01000024">
    <property type="protein sequence ID" value="OQP46290.1"/>
    <property type="molecule type" value="Genomic_DNA"/>
</dbReference>
<comment type="subunit">
    <text evidence="2">Monomer.</text>
</comment>
<name>A0A1V9EJH4_9BACT</name>
<feature type="domain" description="Glycosyl-hydrolase 97 C-terminal oligomerisation" evidence="6">
    <location>
        <begin position="527"/>
        <end position="623"/>
    </location>
</feature>
<dbReference type="Gene3D" id="2.70.98.10">
    <property type="match status" value="1"/>
</dbReference>
<dbReference type="PANTHER" id="PTHR35803:SF3">
    <property type="entry name" value="ALPHA-GLUCOSIDASE"/>
    <property type="match status" value="1"/>
</dbReference>
<gene>
    <name evidence="7" type="ORF">A4H97_31370</name>
</gene>
<dbReference type="InterPro" id="IPR052720">
    <property type="entry name" value="Glycosyl_hydrolase_97"/>
</dbReference>